<evidence type="ECO:0000313" key="3">
    <source>
        <dbReference type="Proteomes" id="UP000322873"/>
    </source>
</evidence>
<accession>A0A5M9JYH9</accession>
<comment type="caution">
    <text evidence="2">The sequence shown here is derived from an EMBL/GenBank/DDBJ whole genome shotgun (WGS) entry which is preliminary data.</text>
</comment>
<dbReference type="Proteomes" id="UP000322873">
    <property type="component" value="Unassembled WGS sequence"/>
</dbReference>
<protein>
    <submittedName>
        <fullName evidence="2">Uncharacterized protein</fullName>
    </submittedName>
</protein>
<keyword evidence="3" id="KW-1185">Reference proteome</keyword>
<dbReference type="EMBL" id="VICG01000003">
    <property type="protein sequence ID" value="KAA8574281.1"/>
    <property type="molecule type" value="Genomic_DNA"/>
</dbReference>
<name>A0A5M9JYH9_MONFR</name>
<evidence type="ECO:0000256" key="1">
    <source>
        <dbReference type="SAM" id="MobiDB-lite"/>
    </source>
</evidence>
<gene>
    <name evidence="2" type="ORF">EYC84_005776</name>
</gene>
<evidence type="ECO:0000313" key="2">
    <source>
        <dbReference type="EMBL" id="KAA8574281.1"/>
    </source>
</evidence>
<feature type="region of interest" description="Disordered" evidence="1">
    <location>
        <begin position="24"/>
        <end position="43"/>
    </location>
</feature>
<dbReference type="AlphaFoldDB" id="A0A5M9JYH9"/>
<sequence>MYSRTLSHRGQNNRNKSLEIFKPRREESSTRTCNLGKPYTPRPSTDCRTIRNLSFKNFPRKPTRKDSVDIRLQACRSDTRPKYRKSRFYEHFDIKGDMKDLAKKVGAARNFEDMTLHLGQLRSATTCDYSEVGGSFPSTAHTARLWALVIPICALGRNRQEIFGVCHKIQLNAENSIAKDGVVLQSSKTASQLYACLINFHLGKRLAYRASDEYLEISSWQRDLKKLILFMTQAS</sequence>
<organism evidence="2 3">
    <name type="scientific">Monilinia fructicola</name>
    <name type="common">Brown rot fungus</name>
    <name type="synonym">Ciboria fructicola</name>
    <dbReference type="NCBI Taxonomy" id="38448"/>
    <lineage>
        <taxon>Eukaryota</taxon>
        <taxon>Fungi</taxon>
        <taxon>Dikarya</taxon>
        <taxon>Ascomycota</taxon>
        <taxon>Pezizomycotina</taxon>
        <taxon>Leotiomycetes</taxon>
        <taxon>Helotiales</taxon>
        <taxon>Sclerotiniaceae</taxon>
        <taxon>Monilinia</taxon>
    </lineage>
</organism>
<proteinExistence type="predicted"/>
<reference evidence="2 3" key="1">
    <citation type="submission" date="2019-06" db="EMBL/GenBank/DDBJ databases">
        <title>Genome Sequence of the Brown Rot Fungal Pathogen Monilinia fructicola.</title>
        <authorList>
            <person name="De Miccolis Angelini R.M."/>
            <person name="Landi L."/>
            <person name="Abate D."/>
            <person name="Pollastro S."/>
            <person name="Romanazzi G."/>
            <person name="Faretra F."/>
        </authorList>
    </citation>
    <scope>NUCLEOTIDE SEQUENCE [LARGE SCALE GENOMIC DNA]</scope>
    <source>
        <strain evidence="2 3">Mfrc123</strain>
    </source>
</reference>